<keyword evidence="1" id="KW-0690">Ribosome biogenesis</keyword>
<evidence type="ECO:0000313" key="7">
    <source>
        <dbReference type="EMBL" id="GIQ70166.1"/>
    </source>
</evidence>
<name>A0A8J4H5N9_9BACL</name>
<evidence type="ECO:0000256" key="2">
    <source>
        <dbReference type="ARBA" id="ARBA00022670"/>
    </source>
</evidence>
<proteinExistence type="inferred from homology"/>
<keyword evidence="4" id="KW-0788">Thiol protease</keyword>
<keyword evidence="8" id="KW-1185">Reference proteome</keyword>
<keyword evidence="3" id="KW-0378">Hydrolase</keyword>
<dbReference type="Proteomes" id="UP000677918">
    <property type="component" value="Unassembled WGS sequence"/>
</dbReference>
<dbReference type="CDD" id="cd16332">
    <property type="entry name" value="Prp-like"/>
    <property type="match status" value="1"/>
</dbReference>
<reference evidence="7" key="1">
    <citation type="submission" date="2021-04" db="EMBL/GenBank/DDBJ databases">
        <title>Draft genome sequence of Xylanibacillus composti strain K13.</title>
        <authorList>
            <person name="Uke A."/>
            <person name="Chhe C."/>
            <person name="Baramee S."/>
            <person name="Kosugi A."/>
        </authorList>
    </citation>
    <scope>NUCLEOTIDE SEQUENCE</scope>
    <source>
        <strain evidence="7">K13</strain>
    </source>
</reference>
<evidence type="ECO:0000256" key="3">
    <source>
        <dbReference type="ARBA" id="ARBA00022801"/>
    </source>
</evidence>
<dbReference type="GO" id="GO:0006508">
    <property type="term" value="P:proteolysis"/>
    <property type="evidence" value="ECO:0007669"/>
    <property type="project" value="UniProtKB-KW"/>
</dbReference>
<accession>A0A8J4H5N9</accession>
<evidence type="ECO:0000256" key="5">
    <source>
        <dbReference type="ARBA" id="ARBA00044503"/>
    </source>
</evidence>
<comment type="caution">
    <text evidence="7">The sequence shown here is derived from an EMBL/GenBank/DDBJ whole genome shotgun (WGS) entry which is preliminary data.</text>
</comment>
<evidence type="ECO:0000256" key="6">
    <source>
        <dbReference type="ARBA" id="ARBA00044538"/>
    </source>
</evidence>
<organism evidence="7 8">
    <name type="scientific">Xylanibacillus composti</name>
    <dbReference type="NCBI Taxonomy" id="1572762"/>
    <lineage>
        <taxon>Bacteria</taxon>
        <taxon>Bacillati</taxon>
        <taxon>Bacillota</taxon>
        <taxon>Bacilli</taxon>
        <taxon>Bacillales</taxon>
        <taxon>Paenibacillaceae</taxon>
        <taxon>Xylanibacillus</taxon>
    </lineage>
</organism>
<evidence type="ECO:0000313" key="8">
    <source>
        <dbReference type="Proteomes" id="UP000677918"/>
    </source>
</evidence>
<dbReference type="GO" id="GO:0042254">
    <property type="term" value="P:ribosome biogenesis"/>
    <property type="evidence" value="ECO:0007669"/>
    <property type="project" value="UniProtKB-KW"/>
</dbReference>
<evidence type="ECO:0000256" key="1">
    <source>
        <dbReference type="ARBA" id="ARBA00022517"/>
    </source>
</evidence>
<dbReference type="Gene3D" id="3.30.70.1490">
    <property type="entry name" value="Cysteine protease Prp"/>
    <property type="match status" value="1"/>
</dbReference>
<sequence>MINVRIFRQADAVITGFRVSGHAYYDDPGKDIVCAGVSAVAVGAVNAVEALTGVVPATEMEPGFLEMQLPAACRNSAAAEKVQTILETMEQMLLTIADSYGDFVRISREGLE</sequence>
<dbReference type="PANTHER" id="PTHR39178">
    <property type="entry name" value="HYPOTHETICAL RIBOSOME-ASSOCIATED PROTEIN"/>
    <property type="match status" value="1"/>
</dbReference>
<protein>
    <recommendedName>
        <fullName evidence="6">Ribosomal processing cysteine protease Prp</fullName>
    </recommendedName>
</protein>
<keyword evidence="2" id="KW-0645">Protease</keyword>
<gene>
    <name evidence="7" type="ORF">XYCOK13_29900</name>
</gene>
<dbReference type="SUPFAM" id="SSF118010">
    <property type="entry name" value="TM1457-like"/>
    <property type="match status" value="1"/>
</dbReference>
<evidence type="ECO:0000256" key="4">
    <source>
        <dbReference type="ARBA" id="ARBA00022807"/>
    </source>
</evidence>
<comment type="similarity">
    <text evidence="5">Belongs to the Prp family.</text>
</comment>
<dbReference type="PANTHER" id="PTHR39178:SF1">
    <property type="entry name" value="RIBOSOMAL-PROCESSING CYSTEINE PROTEASE PRP"/>
    <property type="match status" value="1"/>
</dbReference>
<dbReference type="InterPro" id="IPR036764">
    <property type="entry name" value="Peptidase_Prp_sf"/>
</dbReference>
<dbReference type="Pfam" id="PF04327">
    <property type="entry name" value="Peptidase_Prp"/>
    <property type="match status" value="1"/>
</dbReference>
<dbReference type="RefSeq" id="WP_213412932.1">
    <property type="nucleotide sequence ID" value="NZ_BOVK01000041.1"/>
</dbReference>
<dbReference type="AlphaFoldDB" id="A0A8J4H5N9"/>
<dbReference type="EMBL" id="BOVK01000041">
    <property type="protein sequence ID" value="GIQ70166.1"/>
    <property type="molecule type" value="Genomic_DNA"/>
</dbReference>
<dbReference type="InterPro" id="IPR007422">
    <property type="entry name" value="Peptidase_Prp"/>
</dbReference>
<dbReference type="GO" id="GO:0008234">
    <property type="term" value="F:cysteine-type peptidase activity"/>
    <property type="evidence" value="ECO:0007669"/>
    <property type="project" value="UniProtKB-KW"/>
</dbReference>